<gene>
    <name evidence="5" type="ORF">HPB52_003611</name>
</gene>
<evidence type="ECO:0000256" key="3">
    <source>
        <dbReference type="SAM" id="MobiDB-lite"/>
    </source>
</evidence>
<dbReference type="GO" id="GO:0003676">
    <property type="term" value="F:nucleic acid binding"/>
    <property type="evidence" value="ECO:0007669"/>
    <property type="project" value="InterPro"/>
</dbReference>
<protein>
    <recommendedName>
        <fullName evidence="4">CCHC-type domain-containing protein</fullName>
    </recommendedName>
</protein>
<dbReference type="PROSITE" id="PS50158">
    <property type="entry name" value="ZF_CCHC"/>
    <property type="match status" value="1"/>
</dbReference>
<feature type="compositionally biased region" description="Basic and acidic residues" evidence="3">
    <location>
        <begin position="311"/>
        <end position="320"/>
    </location>
</feature>
<organism evidence="5 6">
    <name type="scientific">Rhipicephalus sanguineus</name>
    <name type="common">Brown dog tick</name>
    <name type="synonym">Ixodes sanguineus</name>
    <dbReference type="NCBI Taxonomy" id="34632"/>
    <lineage>
        <taxon>Eukaryota</taxon>
        <taxon>Metazoa</taxon>
        <taxon>Ecdysozoa</taxon>
        <taxon>Arthropoda</taxon>
        <taxon>Chelicerata</taxon>
        <taxon>Arachnida</taxon>
        <taxon>Acari</taxon>
        <taxon>Parasitiformes</taxon>
        <taxon>Ixodida</taxon>
        <taxon>Ixodoidea</taxon>
        <taxon>Ixodidae</taxon>
        <taxon>Rhipicephalinae</taxon>
        <taxon>Rhipicephalus</taxon>
        <taxon>Rhipicephalus</taxon>
    </lineage>
</organism>
<evidence type="ECO:0000313" key="5">
    <source>
        <dbReference type="EMBL" id="KAH7967872.1"/>
    </source>
</evidence>
<reference evidence="5" key="2">
    <citation type="submission" date="2021-09" db="EMBL/GenBank/DDBJ databases">
        <authorList>
            <person name="Jia N."/>
            <person name="Wang J."/>
            <person name="Shi W."/>
            <person name="Du L."/>
            <person name="Sun Y."/>
            <person name="Zhan W."/>
            <person name="Jiang J."/>
            <person name="Wang Q."/>
            <person name="Zhang B."/>
            <person name="Ji P."/>
            <person name="Sakyi L.B."/>
            <person name="Cui X."/>
            <person name="Yuan T."/>
            <person name="Jiang B."/>
            <person name="Yang W."/>
            <person name="Lam T.T.-Y."/>
            <person name="Chang Q."/>
            <person name="Ding S."/>
            <person name="Wang X."/>
            <person name="Zhu J."/>
            <person name="Ruan X."/>
            <person name="Zhao L."/>
            <person name="Wei J."/>
            <person name="Que T."/>
            <person name="Du C."/>
            <person name="Cheng J."/>
            <person name="Dai P."/>
            <person name="Han X."/>
            <person name="Huang E."/>
            <person name="Gao Y."/>
            <person name="Liu J."/>
            <person name="Shao H."/>
            <person name="Ye R."/>
            <person name="Li L."/>
            <person name="Wei W."/>
            <person name="Wang X."/>
            <person name="Wang C."/>
            <person name="Huo Q."/>
            <person name="Li W."/>
            <person name="Guo W."/>
            <person name="Chen H."/>
            <person name="Chen S."/>
            <person name="Zhou L."/>
            <person name="Zhou L."/>
            <person name="Ni X."/>
            <person name="Tian J."/>
            <person name="Zhou Y."/>
            <person name="Sheng Y."/>
            <person name="Liu T."/>
            <person name="Pan Y."/>
            <person name="Xia L."/>
            <person name="Li J."/>
            <person name="Zhao F."/>
            <person name="Cao W."/>
        </authorList>
    </citation>
    <scope>NUCLEOTIDE SEQUENCE</scope>
    <source>
        <strain evidence="5">Rsan-2018</strain>
        <tissue evidence="5">Larvae</tissue>
    </source>
</reference>
<dbReference type="SMART" id="SM00343">
    <property type="entry name" value="ZnF_C2HC"/>
    <property type="match status" value="1"/>
</dbReference>
<comment type="caution">
    <text evidence="5">The sequence shown here is derived from an EMBL/GenBank/DDBJ whole genome shotgun (WGS) entry which is preliminary data.</text>
</comment>
<keyword evidence="1" id="KW-0862">Zinc</keyword>
<feature type="compositionally biased region" description="Basic and acidic residues" evidence="3">
    <location>
        <begin position="328"/>
        <end position="338"/>
    </location>
</feature>
<accession>A0A9D4Q6Y3</accession>
<reference evidence="5" key="1">
    <citation type="journal article" date="2020" name="Cell">
        <title>Large-Scale Comparative Analyses of Tick Genomes Elucidate Their Genetic Diversity and Vector Capacities.</title>
        <authorList>
            <consortium name="Tick Genome and Microbiome Consortium (TIGMIC)"/>
            <person name="Jia N."/>
            <person name="Wang J."/>
            <person name="Shi W."/>
            <person name="Du L."/>
            <person name="Sun Y."/>
            <person name="Zhan W."/>
            <person name="Jiang J.F."/>
            <person name="Wang Q."/>
            <person name="Zhang B."/>
            <person name="Ji P."/>
            <person name="Bell-Sakyi L."/>
            <person name="Cui X.M."/>
            <person name="Yuan T.T."/>
            <person name="Jiang B.G."/>
            <person name="Yang W.F."/>
            <person name="Lam T.T."/>
            <person name="Chang Q.C."/>
            <person name="Ding S.J."/>
            <person name="Wang X.J."/>
            <person name="Zhu J.G."/>
            <person name="Ruan X.D."/>
            <person name="Zhao L."/>
            <person name="Wei J.T."/>
            <person name="Ye R.Z."/>
            <person name="Que T.C."/>
            <person name="Du C.H."/>
            <person name="Zhou Y.H."/>
            <person name="Cheng J.X."/>
            <person name="Dai P.F."/>
            <person name="Guo W.B."/>
            <person name="Han X.H."/>
            <person name="Huang E.J."/>
            <person name="Li L.F."/>
            <person name="Wei W."/>
            <person name="Gao Y.C."/>
            <person name="Liu J.Z."/>
            <person name="Shao H.Z."/>
            <person name="Wang X."/>
            <person name="Wang C.C."/>
            <person name="Yang T.C."/>
            <person name="Huo Q.B."/>
            <person name="Li W."/>
            <person name="Chen H.Y."/>
            <person name="Chen S.E."/>
            <person name="Zhou L.G."/>
            <person name="Ni X.B."/>
            <person name="Tian J.H."/>
            <person name="Sheng Y."/>
            <person name="Liu T."/>
            <person name="Pan Y.S."/>
            <person name="Xia L.Y."/>
            <person name="Li J."/>
            <person name="Zhao F."/>
            <person name="Cao W.C."/>
        </authorList>
    </citation>
    <scope>NUCLEOTIDE SEQUENCE</scope>
    <source>
        <strain evidence="5">Rsan-2018</strain>
    </source>
</reference>
<evidence type="ECO:0000313" key="6">
    <source>
        <dbReference type="Proteomes" id="UP000821837"/>
    </source>
</evidence>
<proteinExistence type="predicted"/>
<keyword evidence="6" id="KW-1185">Reference proteome</keyword>
<feature type="region of interest" description="Disordered" evidence="3">
    <location>
        <begin position="311"/>
        <end position="366"/>
    </location>
</feature>
<keyword evidence="1" id="KW-0479">Metal-binding</keyword>
<keyword evidence="2" id="KW-0175">Coiled coil</keyword>
<evidence type="ECO:0000259" key="4">
    <source>
        <dbReference type="PROSITE" id="PS50158"/>
    </source>
</evidence>
<dbReference type="InterPro" id="IPR001878">
    <property type="entry name" value="Znf_CCHC"/>
</dbReference>
<dbReference type="VEuPathDB" id="VectorBase:RSAN_050886"/>
<name>A0A9D4Q6Y3_RHISA</name>
<dbReference type="EMBL" id="JABSTV010001248">
    <property type="protein sequence ID" value="KAH7967872.1"/>
    <property type="molecule type" value="Genomic_DNA"/>
</dbReference>
<sequence>MAAMSVEGEDVTQQEYEDEAGWRVVKRRGRANERTTQHGAKDEATHFSSVNAANNKWSKGQRARQIMAASRMPSLPKEDYKIIVRPRDGFKVTDYGINRLECCVANAAEIPRKESEEDTVCANYKQNILVVSTPSEERAKKYRAIARLRIGDKEFEANAYESAPEDTSKGVLMAKRMGSTTNVIILFDVHHVPNYVRYGRALVKCSLYRKHIDVCYQCGRLGHRSDVCPNPNSGICRGCGTENPPQDHECEAKCQLCGKDHPTADRWCKARYKIPYLVKRRRWERARREEEEAMYYEKEAEALYRQGRHDWRQQPEHQARDGSGPDAFPKHQAREKGRSTTTGSPRPQEGAGSQSPKGTSSINGTAGPFKVSWADAASGARAEAEAALQNRIKALENKLAHIRQSNVAFMDEIRKLRAENELLKSGRVTRNEETSRVVAEEKDAAMKDEAAVLIKRKTENAPIKTGVKKPKPAKTLPEGQE</sequence>
<evidence type="ECO:0000256" key="2">
    <source>
        <dbReference type="SAM" id="Coils"/>
    </source>
</evidence>
<feature type="domain" description="CCHC-type" evidence="4">
    <location>
        <begin position="215"/>
        <end position="230"/>
    </location>
</feature>
<feature type="region of interest" description="Disordered" evidence="3">
    <location>
        <begin position="461"/>
        <end position="481"/>
    </location>
</feature>
<feature type="coiled-coil region" evidence="2">
    <location>
        <begin position="385"/>
        <end position="412"/>
    </location>
</feature>
<dbReference type="AlphaFoldDB" id="A0A9D4Q6Y3"/>
<dbReference type="Proteomes" id="UP000821837">
    <property type="component" value="Unassembled WGS sequence"/>
</dbReference>
<evidence type="ECO:0000256" key="1">
    <source>
        <dbReference type="PROSITE-ProRule" id="PRU00047"/>
    </source>
</evidence>
<keyword evidence="1" id="KW-0863">Zinc-finger</keyword>
<dbReference type="GO" id="GO:0008270">
    <property type="term" value="F:zinc ion binding"/>
    <property type="evidence" value="ECO:0007669"/>
    <property type="project" value="UniProtKB-KW"/>
</dbReference>
<feature type="compositionally biased region" description="Polar residues" evidence="3">
    <location>
        <begin position="339"/>
        <end position="364"/>
    </location>
</feature>